<protein>
    <submittedName>
        <fullName evidence="1">Uncharacterized protein</fullName>
    </submittedName>
</protein>
<comment type="caution">
    <text evidence="1">The sequence shown here is derived from an EMBL/GenBank/DDBJ whole genome shotgun (WGS) entry which is preliminary data.</text>
</comment>
<sequence length="71" mass="7605">MRSVWAGDEGWDDAVSGLGQAELGLFSFLGSRIDGNNFGFGKRRCGCGSEVSDVAWRIHPSGWAGIEGCRI</sequence>
<keyword evidence="2" id="KW-1185">Reference proteome</keyword>
<proteinExistence type="predicted"/>
<reference evidence="1 2" key="1">
    <citation type="journal article" date="2023" name="G3 (Bethesda)">
        <title>A chromosome-length genome assembly and annotation of blackberry (Rubus argutus, cv. 'Hillquist').</title>
        <authorList>
            <person name="Bruna T."/>
            <person name="Aryal R."/>
            <person name="Dudchenko O."/>
            <person name="Sargent D.J."/>
            <person name="Mead D."/>
            <person name="Buti M."/>
            <person name="Cavallini A."/>
            <person name="Hytonen T."/>
            <person name="Andres J."/>
            <person name="Pham M."/>
            <person name="Weisz D."/>
            <person name="Mascagni F."/>
            <person name="Usai G."/>
            <person name="Natali L."/>
            <person name="Bassil N."/>
            <person name="Fernandez G.E."/>
            <person name="Lomsadze A."/>
            <person name="Armour M."/>
            <person name="Olukolu B."/>
            <person name="Poorten T."/>
            <person name="Britton C."/>
            <person name="Davik J."/>
            <person name="Ashrafi H."/>
            <person name="Aiden E.L."/>
            <person name="Borodovsky M."/>
            <person name="Worthington M."/>
        </authorList>
    </citation>
    <scope>NUCLEOTIDE SEQUENCE [LARGE SCALE GENOMIC DNA]</scope>
    <source>
        <strain evidence="1">PI 553951</strain>
    </source>
</reference>
<evidence type="ECO:0000313" key="2">
    <source>
        <dbReference type="Proteomes" id="UP001457282"/>
    </source>
</evidence>
<accession>A0AAW1YPM9</accession>
<gene>
    <name evidence="1" type="ORF">M0R45_006106</name>
</gene>
<dbReference type="EMBL" id="JBEDUW010000001">
    <property type="protein sequence ID" value="KAK9950626.1"/>
    <property type="molecule type" value="Genomic_DNA"/>
</dbReference>
<evidence type="ECO:0000313" key="1">
    <source>
        <dbReference type="EMBL" id="KAK9950626.1"/>
    </source>
</evidence>
<dbReference type="AlphaFoldDB" id="A0AAW1YPM9"/>
<name>A0AAW1YPM9_RUBAR</name>
<dbReference type="Proteomes" id="UP001457282">
    <property type="component" value="Unassembled WGS sequence"/>
</dbReference>
<organism evidence="1 2">
    <name type="scientific">Rubus argutus</name>
    <name type="common">Southern blackberry</name>
    <dbReference type="NCBI Taxonomy" id="59490"/>
    <lineage>
        <taxon>Eukaryota</taxon>
        <taxon>Viridiplantae</taxon>
        <taxon>Streptophyta</taxon>
        <taxon>Embryophyta</taxon>
        <taxon>Tracheophyta</taxon>
        <taxon>Spermatophyta</taxon>
        <taxon>Magnoliopsida</taxon>
        <taxon>eudicotyledons</taxon>
        <taxon>Gunneridae</taxon>
        <taxon>Pentapetalae</taxon>
        <taxon>rosids</taxon>
        <taxon>fabids</taxon>
        <taxon>Rosales</taxon>
        <taxon>Rosaceae</taxon>
        <taxon>Rosoideae</taxon>
        <taxon>Rosoideae incertae sedis</taxon>
        <taxon>Rubus</taxon>
    </lineage>
</organism>